<evidence type="ECO:0000313" key="11">
    <source>
        <dbReference type="EMBL" id="OCC15336.1"/>
    </source>
</evidence>
<keyword evidence="7 9" id="KW-0472">Membrane</keyword>
<dbReference type="PANTHER" id="PTHR30625">
    <property type="entry name" value="PROTEIN TOLQ"/>
    <property type="match status" value="1"/>
</dbReference>
<dbReference type="Proteomes" id="UP000093080">
    <property type="component" value="Unassembled WGS sequence"/>
</dbReference>
<dbReference type="STRING" id="1156395.DBT_1083"/>
<feature type="transmembrane region" description="Helical" evidence="9">
    <location>
        <begin position="93"/>
        <end position="116"/>
    </location>
</feature>
<proteinExistence type="inferred from homology"/>
<dbReference type="Pfam" id="PF01618">
    <property type="entry name" value="MotA_ExbB"/>
    <property type="match status" value="1"/>
</dbReference>
<dbReference type="EMBL" id="MAGO01000005">
    <property type="protein sequence ID" value="OCC15336.1"/>
    <property type="molecule type" value="Genomic_DNA"/>
</dbReference>
<evidence type="ECO:0000313" key="12">
    <source>
        <dbReference type="Proteomes" id="UP000093080"/>
    </source>
</evidence>
<keyword evidence="6 9" id="KW-1133">Transmembrane helix</keyword>
<keyword evidence="4 9" id="KW-0812">Transmembrane</keyword>
<dbReference type="PATRIC" id="fig|1156395.6.peg.1099"/>
<feature type="domain" description="MotA/TolQ/ExbB proton channel" evidence="10">
    <location>
        <begin position="62"/>
        <end position="168"/>
    </location>
</feature>
<accession>A0A1B9F5Y4</accession>
<keyword evidence="3" id="KW-1003">Cell membrane</keyword>
<keyword evidence="5 8" id="KW-0653">Protein transport</keyword>
<reference evidence="11 12" key="1">
    <citation type="submission" date="2016-06" db="EMBL/GenBank/DDBJ databases">
        <title>Respiratory ammonification of nitrate coupled to the oxidation of elemental sulfur in deep-sea autotrophic thermophilic bacteria.</title>
        <authorList>
            <person name="Slobodkina G.B."/>
            <person name="Mardanov A.V."/>
            <person name="Ravin N.V."/>
            <person name="Frolova A.A."/>
            <person name="Viryasiv M.B."/>
            <person name="Chernyh N.A."/>
            <person name="Bonch-Osmolovskaya E.A."/>
            <person name="Slobodkin A.I."/>
        </authorList>
    </citation>
    <scope>NUCLEOTIDE SEQUENCE [LARGE SCALE GENOMIC DNA]</scope>
    <source>
        <strain evidence="11 12">S69</strain>
    </source>
</reference>
<dbReference type="InterPro" id="IPR050790">
    <property type="entry name" value="ExbB/TolQ_transport"/>
</dbReference>
<feature type="transmembrane region" description="Helical" evidence="9">
    <location>
        <begin position="128"/>
        <end position="151"/>
    </location>
</feature>
<comment type="similarity">
    <text evidence="8">Belongs to the exbB/tolQ family.</text>
</comment>
<evidence type="ECO:0000256" key="1">
    <source>
        <dbReference type="ARBA" id="ARBA00004651"/>
    </source>
</evidence>
<protein>
    <submittedName>
        <fullName evidence="11">MotA/TolQ/ExbB proton channel family protein</fullName>
    </submittedName>
</protein>
<evidence type="ECO:0000256" key="9">
    <source>
        <dbReference type="SAM" id="Phobius"/>
    </source>
</evidence>
<comment type="caution">
    <text evidence="11">The sequence shown here is derived from an EMBL/GenBank/DDBJ whole genome shotgun (WGS) entry which is preliminary data.</text>
</comment>
<keyword evidence="12" id="KW-1185">Reference proteome</keyword>
<evidence type="ECO:0000256" key="5">
    <source>
        <dbReference type="ARBA" id="ARBA00022927"/>
    </source>
</evidence>
<evidence type="ECO:0000256" key="4">
    <source>
        <dbReference type="ARBA" id="ARBA00022692"/>
    </source>
</evidence>
<evidence type="ECO:0000256" key="3">
    <source>
        <dbReference type="ARBA" id="ARBA00022475"/>
    </source>
</evidence>
<dbReference type="GO" id="GO:0005886">
    <property type="term" value="C:plasma membrane"/>
    <property type="evidence" value="ECO:0007669"/>
    <property type="project" value="UniProtKB-SubCell"/>
</dbReference>
<dbReference type="InterPro" id="IPR002898">
    <property type="entry name" value="MotA_ExbB_proton_chnl"/>
</dbReference>
<evidence type="ECO:0000259" key="10">
    <source>
        <dbReference type="Pfam" id="PF01618"/>
    </source>
</evidence>
<name>A0A1B9F5Y4_9BACT</name>
<sequence>MGVAIFFERLFYLWRIRRSESGILKTLESHFKAGDILEFFKDLPEATGPALNMIKEAAGICCDDSEALETVLDFHIDAEVEAASKYMDTLATLGAISPLLGLLGTVTGLIKAFMVIEASGGKVNASMLAGGIWEAMLTTAFGLAVALLLIVGHRFLLSRVKHLEDELEHIAILLLKGAYHNRKANGLGVSYEKTSLK</sequence>
<evidence type="ECO:0000256" key="8">
    <source>
        <dbReference type="RuleBase" id="RU004057"/>
    </source>
</evidence>
<gene>
    <name evidence="11" type="ORF">DBT_1083</name>
</gene>
<evidence type="ECO:0000256" key="2">
    <source>
        <dbReference type="ARBA" id="ARBA00022448"/>
    </source>
</evidence>
<evidence type="ECO:0000256" key="7">
    <source>
        <dbReference type="ARBA" id="ARBA00023136"/>
    </source>
</evidence>
<dbReference type="PANTHER" id="PTHR30625:SF15">
    <property type="entry name" value="BIOPOLYMER TRANSPORT PROTEIN EXBB"/>
    <property type="match status" value="1"/>
</dbReference>
<dbReference type="GO" id="GO:0017038">
    <property type="term" value="P:protein import"/>
    <property type="evidence" value="ECO:0007669"/>
    <property type="project" value="TreeGrafter"/>
</dbReference>
<evidence type="ECO:0000256" key="6">
    <source>
        <dbReference type="ARBA" id="ARBA00022989"/>
    </source>
</evidence>
<comment type="subcellular location">
    <subcellularLocation>
        <location evidence="1">Cell membrane</location>
        <topology evidence="1">Multi-pass membrane protein</topology>
    </subcellularLocation>
    <subcellularLocation>
        <location evidence="8">Membrane</location>
        <topology evidence="8">Multi-pass membrane protein</topology>
    </subcellularLocation>
</comment>
<keyword evidence="2 8" id="KW-0813">Transport</keyword>
<dbReference type="AlphaFoldDB" id="A0A1B9F5Y4"/>
<organism evidence="11 12">
    <name type="scientific">Dissulfuribacter thermophilus</name>
    <dbReference type="NCBI Taxonomy" id="1156395"/>
    <lineage>
        <taxon>Bacteria</taxon>
        <taxon>Pseudomonadati</taxon>
        <taxon>Thermodesulfobacteriota</taxon>
        <taxon>Dissulfuribacteria</taxon>
        <taxon>Dissulfuribacterales</taxon>
        <taxon>Dissulfuribacteraceae</taxon>
        <taxon>Dissulfuribacter</taxon>
    </lineage>
</organism>